<protein>
    <submittedName>
        <fullName evidence="1">Uncharacterized protein</fullName>
    </submittedName>
</protein>
<gene>
    <name evidence="1" type="ORF">RJN63_15845</name>
</gene>
<accession>A0AAE4GA08</accession>
<organism evidence="1">
    <name type="scientific">Herbaspirillum huttiense subsp. nephrolepidis</name>
    <dbReference type="NCBI Taxonomy" id="3075126"/>
    <lineage>
        <taxon>Bacteria</taxon>
        <taxon>Pseudomonadati</taxon>
        <taxon>Pseudomonadota</taxon>
        <taxon>Betaproteobacteria</taxon>
        <taxon>Burkholderiales</taxon>
        <taxon>Oxalobacteraceae</taxon>
        <taxon>Herbaspirillum</taxon>
    </lineage>
</organism>
<name>A0AAE4GA08_9BURK</name>
<dbReference type="RefSeq" id="WP_310837817.1">
    <property type="nucleotide sequence ID" value="NZ_JAVLSM010000008.1"/>
</dbReference>
<reference evidence="1" key="1">
    <citation type="submission" date="2023-02" db="EMBL/GenBank/DDBJ databases">
        <title>Description of Herbaspirillum huttiense subsp. nephrolepsisexaltata and Herbaspirillum huttiense subsp. lycopersicon.</title>
        <authorList>
            <person name="Poudel M."/>
            <person name="Sharma A."/>
            <person name="Goss E."/>
            <person name="Tapia J.H."/>
            <person name="Harmon C.M."/>
            <person name="Jones J.B."/>
        </authorList>
    </citation>
    <scope>NUCLEOTIDE SEQUENCE</scope>
    <source>
        <strain evidence="1">NC40101</strain>
    </source>
</reference>
<sequence>MISSKTIAKAPPRRTPMLKLASFIATPLFVPFDAHVQALAGRLCPESSLIALHAHDTAPLCESAMRLLGSLHIFGERLKPFFLGLLAPGRVPSKTLFAPGCAGLLFFEKLQIPVQCKHFRAEKYLKLTFI</sequence>
<comment type="caution">
    <text evidence="1">The sequence shown here is derived from an EMBL/GenBank/DDBJ whole genome shotgun (WGS) entry which is preliminary data.</text>
</comment>
<dbReference type="AlphaFoldDB" id="A0AAE4GA08"/>
<dbReference type="EMBL" id="JAVRAA010000007">
    <property type="protein sequence ID" value="MDT0338318.1"/>
    <property type="molecule type" value="Genomic_DNA"/>
</dbReference>
<proteinExistence type="predicted"/>
<evidence type="ECO:0000313" key="1">
    <source>
        <dbReference type="EMBL" id="MDT0338318.1"/>
    </source>
</evidence>